<feature type="binding site" evidence="8">
    <location>
        <position position="113"/>
    </location>
    <ligand>
        <name>substrate</name>
    </ligand>
</feature>
<feature type="binding site" evidence="8">
    <location>
        <position position="151"/>
    </location>
    <ligand>
        <name>substrate</name>
    </ligand>
</feature>
<dbReference type="Gene3D" id="2.60.40.1180">
    <property type="entry name" value="Golgi alpha-mannosidase II"/>
    <property type="match status" value="1"/>
</dbReference>
<sequence length="667" mass="77144">MKSIQEILPNMSFGGDYNPEQWDESVWKRDAELMKKAGVNLVSVGIFSWSVLETQEDQFEFEWLDRVLDLLYEHGIYACLATATASPPAWLTKKYPDVTAVNEQGQPYHFGSRQHYSPNSPSYKRAVEKLVSALAERYKDHPGVKMWHINNEYGCHVSECYSTYSLYAFRDWLKKRYGTIEELNQAWGTSFWSQRYTEWSEIDFPVRQATFYNPGQKLDYKRFMNDSLFELYMIEKRILRDVTPTIPVFTNFMYQFKPLDYHEWAKETDVVTWDTYPDPREGVPYRHAFHHDLMRSLRHGQPFFIMEQASGHVNWRDINLTKEPGEMRLWSYSAVARGADAIMYFQWRQGKAGAEKFHSAMIPHSDSEESRTYREVQALGNELKKLGELTGSKVEAKVAILFDWENWWAVELEGKPHNKLDYMETVMAYYKPLYDVNVAIDIVHPDTDLSGYELVIAPMLYAMKESTATSFETYVRKGGKMVFSYFSGIADLHDRIYVGGYPGPIRKLLGLSIDEFVPLAEGEQVKLRDKSGVYACQTWTESIQLENAEALAAFTDTWLNEYPAVTHNRYGDGDVFYIGTSPDPEWLSEFILSRLKDAGIASPKAHQEGLEIQERTGENGRFLFLLNHSKETKTVKTGWKGVALLKDEPIDDTLTIESREVVIIKMS</sequence>
<dbReference type="RefSeq" id="WP_176007788.1">
    <property type="nucleotide sequence ID" value="NZ_CP041372.2"/>
</dbReference>
<keyword evidence="14" id="KW-1185">Reference proteome</keyword>
<dbReference type="InterPro" id="IPR013780">
    <property type="entry name" value="Glyco_hydro_b"/>
</dbReference>
<gene>
    <name evidence="13" type="ORF">FLK61_23410</name>
</gene>
<dbReference type="Pfam" id="PF08533">
    <property type="entry name" value="Glyco_hydro_42C"/>
    <property type="match status" value="1"/>
</dbReference>
<evidence type="ECO:0000256" key="7">
    <source>
        <dbReference type="PIRSR" id="PIRSR001084-1"/>
    </source>
</evidence>
<dbReference type="Pfam" id="PF08532">
    <property type="entry name" value="Glyco_hydro_42M"/>
    <property type="match status" value="1"/>
</dbReference>
<evidence type="ECO:0000259" key="12">
    <source>
        <dbReference type="Pfam" id="PF08533"/>
    </source>
</evidence>
<evidence type="ECO:0000256" key="6">
    <source>
        <dbReference type="PIRNR" id="PIRNR001084"/>
    </source>
</evidence>
<evidence type="ECO:0000313" key="13">
    <source>
        <dbReference type="EMBL" id="QKS69746.1"/>
    </source>
</evidence>
<feature type="active site" description="Nucleophile" evidence="7">
    <location>
        <position position="307"/>
    </location>
</feature>
<dbReference type="KEGG" id="psua:FLK61_23410"/>
<comment type="similarity">
    <text evidence="2 6">Belongs to the glycosyl hydrolase 42 family.</text>
</comment>
<dbReference type="InterPro" id="IPR003476">
    <property type="entry name" value="Glyco_hydro_42"/>
</dbReference>
<evidence type="ECO:0000256" key="5">
    <source>
        <dbReference type="ARBA" id="ARBA00023295"/>
    </source>
</evidence>
<feature type="domain" description="Beta-galactosidase C-terminal" evidence="12">
    <location>
        <begin position="609"/>
        <end position="666"/>
    </location>
</feature>
<evidence type="ECO:0000259" key="10">
    <source>
        <dbReference type="Pfam" id="PF02449"/>
    </source>
</evidence>
<dbReference type="GO" id="GO:0009341">
    <property type="term" value="C:beta-galactosidase complex"/>
    <property type="evidence" value="ECO:0007669"/>
    <property type="project" value="InterPro"/>
</dbReference>
<dbReference type="PANTHER" id="PTHR36447:SF1">
    <property type="entry name" value="BETA-GALACTOSIDASE GANA"/>
    <property type="match status" value="1"/>
</dbReference>
<dbReference type="CDD" id="cd03143">
    <property type="entry name" value="A4_beta-galactosidase_middle_domain"/>
    <property type="match status" value="1"/>
</dbReference>
<dbReference type="InterPro" id="IPR017853">
    <property type="entry name" value="GH"/>
</dbReference>
<dbReference type="AlphaFoldDB" id="A0A859FBY9"/>
<dbReference type="InterPro" id="IPR013529">
    <property type="entry name" value="Glyco_hydro_42_N"/>
</dbReference>
<dbReference type="EC" id="3.2.1.23" evidence="3 6"/>
<dbReference type="GO" id="GO:0046872">
    <property type="term" value="F:metal ion binding"/>
    <property type="evidence" value="ECO:0007669"/>
    <property type="project" value="UniProtKB-KW"/>
</dbReference>
<dbReference type="Proteomes" id="UP000318138">
    <property type="component" value="Chromosome"/>
</dbReference>
<dbReference type="Gene3D" id="3.40.50.880">
    <property type="match status" value="1"/>
</dbReference>
<feature type="domain" description="Beta-galactosidase trimerisation" evidence="11">
    <location>
        <begin position="396"/>
        <end position="600"/>
    </location>
</feature>
<proteinExistence type="inferred from homology"/>
<keyword evidence="5 6" id="KW-0326">Glycosidase</keyword>
<evidence type="ECO:0000313" key="14">
    <source>
        <dbReference type="Proteomes" id="UP000318138"/>
    </source>
</evidence>
<keyword evidence="4 6" id="KW-0378">Hydrolase</keyword>
<reference evidence="14" key="1">
    <citation type="submission" date="2019-07" db="EMBL/GenBank/DDBJ databases">
        <title>Bacillus alkalisoli sp. nov. isolated from saline soil.</title>
        <authorList>
            <person name="Sun J.-Q."/>
            <person name="Xu L."/>
        </authorList>
    </citation>
    <scope>NUCLEOTIDE SEQUENCE [LARGE SCALE GENOMIC DNA]</scope>
    <source>
        <strain evidence="14">M4U3P1</strain>
    </source>
</reference>
<organism evidence="13 14">
    <name type="scientific">Paenalkalicoccus suaedae</name>
    <dbReference type="NCBI Taxonomy" id="2592382"/>
    <lineage>
        <taxon>Bacteria</taxon>
        <taxon>Bacillati</taxon>
        <taxon>Bacillota</taxon>
        <taxon>Bacilli</taxon>
        <taxon>Bacillales</taxon>
        <taxon>Bacillaceae</taxon>
        <taxon>Paenalkalicoccus</taxon>
    </lineage>
</organism>
<dbReference type="InterPro" id="IPR013738">
    <property type="entry name" value="Beta_galactosidase_Trimer"/>
</dbReference>
<feature type="binding site" evidence="9">
    <location>
        <position position="160"/>
    </location>
    <ligand>
        <name>Zn(2+)</name>
        <dbReference type="ChEBI" id="CHEBI:29105"/>
    </ligand>
</feature>
<name>A0A859FBY9_9BACI</name>
<keyword evidence="9" id="KW-0479">Metal-binding</keyword>
<dbReference type="SUPFAM" id="SSF52317">
    <property type="entry name" value="Class I glutamine amidotransferase-like"/>
    <property type="match status" value="1"/>
</dbReference>
<feature type="domain" description="Glycoside hydrolase family 42 N-terminal" evidence="10">
    <location>
        <begin position="16"/>
        <end position="386"/>
    </location>
</feature>
<protein>
    <recommendedName>
        <fullName evidence="3 6">Beta-galactosidase</fullName>
        <shortName evidence="6">Beta-gal</shortName>
        <ecNumber evidence="3 6">3.2.1.23</ecNumber>
    </recommendedName>
</protein>
<dbReference type="InterPro" id="IPR013739">
    <property type="entry name" value="Beta_galactosidase_C"/>
</dbReference>
<dbReference type="InterPro" id="IPR029062">
    <property type="entry name" value="Class_I_gatase-like"/>
</dbReference>
<dbReference type="GO" id="GO:0004565">
    <property type="term" value="F:beta-galactosidase activity"/>
    <property type="evidence" value="ECO:0007669"/>
    <property type="project" value="UniProtKB-EC"/>
</dbReference>
<dbReference type="GO" id="GO:0006012">
    <property type="term" value="P:galactose metabolic process"/>
    <property type="evidence" value="ECO:0007669"/>
    <property type="project" value="InterPro"/>
</dbReference>
<feature type="active site" description="Proton donor" evidence="7">
    <location>
        <position position="152"/>
    </location>
</feature>
<evidence type="ECO:0000256" key="2">
    <source>
        <dbReference type="ARBA" id="ARBA00005940"/>
    </source>
</evidence>
<dbReference type="EMBL" id="CP041372">
    <property type="protein sequence ID" value="QKS69746.1"/>
    <property type="molecule type" value="Genomic_DNA"/>
</dbReference>
<dbReference type="PANTHER" id="PTHR36447">
    <property type="entry name" value="BETA-GALACTOSIDASE GANA"/>
    <property type="match status" value="1"/>
</dbReference>
<feature type="binding site" evidence="8">
    <location>
        <position position="315"/>
    </location>
    <ligand>
        <name>substrate</name>
    </ligand>
</feature>
<dbReference type="PIRSF" id="PIRSF001084">
    <property type="entry name" value="B-galactosidase"/>
    <property type="match status" value="1"/>
</dbReference>
<evidence type="ECO:0000256" key="9">
    <source>
        <dbReference type="PIRSR" id="PIRSR001084-3"/>
    </source>
</evidence>
<evidence type="ECO:0000256" key="1">
    <source>
        <dbReference type="ARBA" id="ARBA00001412"/>
    </source>
</evidence>
<dbReference type="SUPFAM" id="SSF51445">
    <property type="entry name" value="(Trans)glycosidases"/>
    <property type="match status" value="1"/>
</dbReference>
<evidence type="ECO:0000259" key="11">
    <source>
        <dbReference type="Pfam" id="PF08532"/>
    </source>
</evidence>
<evidence type="ECO:0000256" key="4">
    <source>
        <dbReference type="ARBA" id="ARBA00022801"/>
    </source>
</evidence>
<comment type="catalytic activity">
    <reaction evidence="1 6">
        <text>Hydrolysis of terminal non-reducing beta-D-galactose residues in beta-D-galactosides.</text>
        <dbReference type="EC" id="3.2.1.23"/>
    </reaction>
</comment>
<dbReference type="Gene3D" id="3.20.20.80">
    <property type="entry name" value="Glycosidases"/>
    <property type="match status" value="1"/>
</dbReference>
<evidence type="ECO:0000256" key="3">
    <source>
        <dbReference type="ARBA" id="ARBA00012756"/>
    </source>
</evidence>
<accession>A0A859FBY9</accession>
<keyword evidence="9" id="KW-0862">Zinc</keyword>
<dbReference type="Pfam" id="PF02449">
    <property type="entry name" value="Glyco_hydro_42"/>
    <property type="match status" value="1"/>
</dbReference>
<evidence type="ECO:0000256" key="8">
    <source>
        <dbReference type="PIRSR" id="PIRSR001084-2"/>
    </source>
</evidence>